<evidence type="ECO:0000313" key="1">
    <source>
        <dbReference type="EMBL" id="CAF0896833.1"/>
    </source>
</evidence>
<reference evidence="1" key="1">
    <citation type="submission" date="2021-02" db="EMBL/GenBank/DDBJ databases">
        <authorList>
            <person name="Nowell W R."/>
        </authorList>
    </citation>
    <scope>NUCLEOTIDE SEQUENCE</scope>
    <source>
        <strain evidence="1">Ploen Becks lab</strain>
    </source>
</reference>
<dbReference type="AlphaFoldDB" id="A0A813ZC02"/>
<organism evidence="1 2">
    <name type="scientific">Brachionus calyciflorus</name>
    <dbReference type="NCBI Taxonomy" id="104777"/>
    <lineage>
        <taxon>Eukaryota</taxon>
        <taxon>Metazoa</taxon>
        <taxon>Spiralia</taxon>
        <taxon>Gnathifera</taxon>
        <taxon>Rotifera</taxon>
        <taxon>Eurotatoria</taxon>
        <taxon>Monogononta</taxon>
        <taxon>Pseudotrocha</taxon>
        <taxon>Ploima</taxon>
        <taxon>Brachionidae</taxon>
        <taxon>Brachionus</taxon>
    </lineage>
</organism>
<proteinExistence type="predicted"/>
<protein>
    <submittedName>
        <fullName evidence="1">Uncharacterized protein</fullName>
    </submittedName>
</protein>
<dbReference type="EMBL" id="CAJNOC010001866">
    <property type="protein sequence ID" value="CAF0896833.1"/>
    <property type="molecule type" value="Genomic_DNA"/>
</dbReference>
<comment type="caution">
    <text evidence="1">The sequence shown here is derived from an EMBL/GenBank/DDBJ whole genome shotgun (WGS) entry which is preliminary data.</text>
</comment>
<gene>
    <name evidence="1" type="ORF">OXX778_LOCUS11197</name>
</gene>
<name>A0A813ZC02_9BILA</name>
<evidence type="ECO:0000313" key="2">
    <source>
        <dbReference type="Proteomes" id="UP000663879"/>
    </source>
</evidence>
<accession>A0A813ZC02</accession>
<dbReference type="Proteomes" id="UP000663879">
    <property type="component" value="Unassembled WGS sequence"/>
</dbReference>
<keyword evidence="2" id="KW-1185">Reference proteome</keyword>
<sequence length="78" mass="9366">MYLAMKARDENPPSEDVLRRIKHEENNCLNDTETKVLNKINHDWYDKLRARAVTFNRELQTEYLNGFVEKLAIFLILR</sequence>